<dbReference type="GO" id="GO:0006508">
    <property type="term" value="P:proteolysis"/>
    <property type="evidence" value="ECO:0007669"/>
    <property type="project" value="UniProtKB-KW"/>
</dbReference>
<dbReference type="EC" id="3.4.-.-" evidence="8"/>
<evidence type="ECO:0000256" key="8">
    <source>
        <dbReference type="RuleBase" id="RU364100"/>
    </source>
</evidence>
<reference evidence="9" key="1">
    <citation type="submission" date="2020-10" db="EMBL/GenBank/DDBJ databases">
        <authorList>
            <person name="Gilroy R."/>
        </authorList>
    </citation>
    <scope>NUCLEOTIDE SEQUENCE</scope>
    <source>
        <strain evidence="9">ChiSjej6B24-2974</strain>
    </source>
</reference>
<proteinExistence type="inferred from homology"/>
<evidence type="ECO:0000256" key="2">
    <source>
        <dbReference type="ARBA" id="ARBA00022670"/>
    </source>
</evidence>
<organism evidence="9 10">
    <name type="scientific">Candidatus Pullichristensenella stercorigallinarum</name>
    <dbReference type="NCBI Taxonomy" id="2840909"/>
    <lineage>
        <taxon>Bacteria</taxon>
        <taxon>Bacillati</taxon>
        <taxon>Bacillota</taxon>
        <taxon>Clostridia</taxon>
        <taxon>Candidatus Pullichristensenella</taxon>
    </lineage>
</organism>
<dbReference type="GO" id="GO:0016829">
    <property type="term" value="F:lyase activity"/>
    <property type="evidence" value="ECO:0007669"/>
    <property type="project" value="UniProtKB-KW"/>
</dbReference>
<dbReference type="GO" id="GO:0008233">
    <property type="term" value="F:peptidase activity"/>
    <property type="evidence" value="ECO:0007669"/>
    <property type="project" value="UniProtKB-KW"/>
</dbReference>
<gene>
    <name evidence="9" type="ORF">IAA52_07155</name>
</gene>
<evidence type="ECO:0000256" key="5">
    <source>
        <dbReference type="ARBA" id="ARBA00023124"/>
    </source>
</evidence>
<keyword evidence="6" id="KW-0238">DNA-binding</keyword>
<name>A0A9D1CWJ9_9FIRM</name>
<dbReference type="Gene3D" id="3.90.1680.10">
    <property type="entry name" value="SOS response associated peptidase-like"/>
    <property type="match status" value="1"/>
</dbReference>
<dbReference type="Pfam" id="PF02586">
    <property type="entry name" value="SRAP"/>
    <property type="match status" value="1"/>
</dbReference>
<reference evidence="9" key="2">
    <citation type="journal article" date="2021" name="PeerJ">
        <title>Extensive microbial diversity within the chicken gut microbiome revealed by metagenomics and culture.</title>
        <authorList>
            <person name="Gilroy R."/>
            <person name="Ravi A."/>
            <person name="Getino M."/>
            <person name="Pursley I."/>
            <person name="Horton D.L."/>
            <person name="Alikhan N.F."/>
            <person name="Baker D."/>
            <person name="Gharbi K."/>
            <person name="Hall N."/>
            <person name="Watson M."/>
            <person name="Adriaenssens E.M."/>
            <person name="Foster-Nyarko E."/>
            <person name="Jarju S."/>
            <person name="Secka A."/>
            <person name="Antonio M."/>
            <person name="Oren A."/>
            <person name="Chaudhuri R.R."/>
            <person name="La Ragione R."/>
            <person name="Hildebrand F."/>
            <person name="Pallen M.J."/>
        </authorList>
    </citation>
    <scope>NUCLEOTIDE SEQUENCE</scope>
    <source>
        <strain evidence="9">ChiSjej6B24-2974</strain>
    </source>
</reference>
<evidence type="ECO:0000256" key="6">
    <source>
        <dbReference type="ARBA" id="ARBA00023125"/>
    </source>
</evidence>
<evidence type="ECO:0000256" key="3">
    <source>
        <dbReference type="ARBA" id="ARBA00022763"/>
    </source>
</evidence>
<dbReference type="AlphaFoldDB" id="A0A9D1CWJ9"/>
<dbReference type="EMBL" id="DVFZ01000070">
    <property type="protein sequence ID" value="HIQ82866.1"/>
    <property type="molecule type" value="Genomic_DNA"/>
</dbReference>
<evidence type="ECO:0000256" key="7">
    <source>
        <dbReference type="ARBA" id="ARBA00023239"/>
    </source>
</evidence>
<evidence type="ECO:0000256" key="4">
    <source>
        <dbReference type="ARBA" id="ARBA00022801"/>
    </source>
</evidence>
<dbReference type="PANTHER" id="PTHR13604">
    <property type="entry name" value="DC12-RELATED"/>
    <property type="match status" value="1"/>
</dbReference>
<evidence type="ECO:0000313" key="10">
    <source>
        <dbReference type="Proteomes" id="UP000824260"/>
    </source>
</evidence>
<keyword evidence="2 8" id="KW-0645">Protease</keyword>
<dbReference type="InterPro" id="IPR036590">
    <property type="entry name" value="SRAP-like"/>
</dbReference>
<evidence type="ECO:0000313" key="9">
    <source>
        <dbReference type="EMBL" id="HIQ82866.1"/>
    </source>
</evidence>
<dbReference type="GO" id="GO:0106300">
    <property type="term" value="P:protein-DNA covalent cross-linking repair"/>
    <property type="evidence" value="ECO:0007669"/>
    <property type="project" value="InterPro"/>
</dbReference>
<keyword evidence="5" id="KW-0190">Covalent protein-DNA linkage</keyword>
<dbReference type="PANTHER" id="PTHR13604:SF0">
    <property type="entry name" value="ABASIC SITE PROCESSING PROTEIN HMCES"/>
    <property type="match status" value="1"/>
</dbReference>
<dbReference type="SUPFAM" id="SSF143081">
    <property type="entry name" value="BB1717-like"/>
    <property type="match status" value="1"/>
</dbReference>
<accession>A0A9D1CWJ9</accession>
<evidence type="ECO:0000256" key="1">
    <source>
        <dbReference type="ARBA" id="ARBA00008136"/>
    </source>
</evidence>
<dbReference type="Proteomes" id="UP000824260">
    <property type="component" value="Unassembled WGS sequence"/>
</dbReference>
<keyword evidence="7" id="KW-0456">Lyase</keyword>
<dbReference type="InterPro" id="IPR003738">
    <property type="entry name" value="SRAP"/>
</dbReference>
<comment type="caution">
    <text evidence="9">The sequence shown here is derived from an EMBL/GenBank/DDBJ whole genome shotgun (WGS) entry which is preliminary data.</text>
</comment>
<protein>
    <recommendedName>
        <fullName evidence="8">Abasic site processing protein</fullName>
        <ecNumber evidence="8">3.4.-.-</ecNumber>
    </recommendedName>
</protein>
<comment type="similarity">
    <text evidence="1 8">Belongs to the SOS response-associated peptidase family.</text>
</comment>
<dbReference type="GO" id="GO:0003697">
    <property type="term" value="F:single-stranded DNA binding"/>
    <property type="evidence" value="ECO:0007669"/>
    <property type="project" value="InterPro"/>
</dbReference>
<sequence>MCGRYFLAREVSDEALLRILETLEAREEECKRSGDIFPTDAAPALALGRILTMRWGFPRPGGGQVVINARSETATEKPLFRGALRCLLPASGYYEWDGAKRRFAFTRPGGAVYMAGLWRPGADGVKRFVILTREAPAPARRIHTRMPVLFEGGMRRAWLDAKNSLPDLLRAAVDDVDCAEAQQG</sequence>
<keyword evidence="4 8" id="KW-0378">Hydrolase</keyword>
<keyword evidence="3" id="KW-0227">DNA damage</keyword>